<dbReference type="Proteomes" id="UP000239366">
    <property type="component" value="Unassembled WGS sequence"/>
</dbReference>
<dbReference type="RefSeq" id="WP_105002307.1">
    <property type="nucleotide sequence ID" value="NZ_MQVX01000001.1"/>
</dbReference>
<evidence type="ECO:0000313" key="2">
    <source>
        <dbReference type="Proteomes" id="UP000239366"/>
    </source>
</evidence>
<dbReference type="AlphaFoldDB" id="A0A2S7T9N1"/>
<sequence>MNLQPLRIEAGWQVDYNQFYEVDPLPGKESYFTGSSLLILKNQARLKSIDVEWSSEGELSGEYRVHVLNYLENYTAKSDTYDIAPDWEHPVLVYSTRSRLELVDQLESLMKTLPIYEDPRICSKRGVIDQPSESYRIELENKGPSNELLARILHDGNAKIQSLLIDHTDITKEHLAEILERSISKKVKNKALQRLNSQAFRH</sequence>
<reference evidence="2" key="1">
    <citation type="submission" date="2016-11" db="EMBL/GenBank/DDBJ databases">
        <title>Trade-off between light-utilization and light-protection in marine flavobacteria.</title>
        <authorList>
            <person name="Kumagai Y."/>
            <person name="Yoshizawa S."/>
            <person name="Kogure K."/>
        </authorList>
    </citation>
    <scope>NUCLEOTIDE SEQUENCE [LARGE SCALE GENOMIC DNA]</scope>
    <source>
        <strain evidence="2">SG-18</strain>
    </source>
</reference>
<dbReference type="EMBL" id="MQVX01000001">
    <property type="protein sequence ID" value="PQJ16640.1"/>
    <property type="molecule type" value="Genomic_DNA"/>
</dbReference>
<organism evidence="1 2">
    <name type="scientific">Aureicoccus marinus</name>
    <dbReference type="NCBI Taxonomy" id="754435"/>
    <lineage>
        <taxon>Bacteria</taxon>
        <taxon>Pseudomonadati</taxon>
        <taxon>Bacteroidota</taxon>
        <taxon>Flavobacteriia</taxon>
        <taxon>Flavobacteriales</taxon>
        <taxon>Flavobacteriaceae</taxon>
        <taxon>Aureicoccus</taxon>
    </lineage>
</organism>
<protein>
    <submittedName>
        <fullName evidence="1">Uncharacterized protein</fullName>
    </submittedName>
</protein>
<name>A0A2S7T9N1_9FLAO</name>
<accession>A0A2S7T9N1</accession>
<gene>
    <name evidence="1" type="ORF">BST99_13770</name>
</gene>
<dbReference type="OrthoDB" id="3532550at2"/>
<evidence type="ECO:0000313" key="1">
    <source>
        <dbReference type="EMBL" id="PQJ16640.1"/>
    </source>
</evidence>
<proteinExistence type="predicted"/>
<keyword evidence="2" id="KW-1185">Reference proteome</keyword>
<comment type="caution">
    <text evidence="1">The sequence shown here is derived from an EMBL/GenBank/DDBJ whole genome shotgun (WGS) entry which is preliminary data.</text>
</comment>